<dbReference type="SUPFAM" id="SSF56300">
    <property type="entry name" value="Metallo-dependent phosphatases"/>
    <property type="match status" value="1"/>
</dbReference>
<keyword evidence="3" id="KW-0378">Hydrolase</keyword>
<dbReference type="GO" id="GO:0008758">
    <property type="term" value="F:UDP-2,3-diacylglucosamine hydrolase activity"/>
    <property type="evidence" value="ECO:0007669"/>
    <property type="project" value="TreeGrafter"/>
</dbReference>
<keyword evidence="1" id="KW-0732">Signal</keyword>
<protein>
    <submittedName>
        <fullName evidence="3">Uncharacterized metallophosphoesterase Cj0846</fullName>
        <ecNumber evidence="3">3.1.-.-</ecNumber>
    </submittedName>
</protein>
<feature type="domain" description="Calcineurin-like phosphoesterase" evidence="2">
    <location>
        <begin position="59"/>
        <end position="221"/>
    </location>
</feature>
<dbReference type="EC" id="3.1.-.-" evidence="3"/>
<dbReference type="GO" id="GO:0009245">
    <property type="term" value="P:lipid A biosynthetic process"/>
    <property type="evidence" value="ECO:0007669"/>
    <property type="project" value="TreeGrafter"/>
</dbReference>
<evidence type="ECO:0000259" key="2">
    <source>
        <dbReference type="Pfam" id="PF00149"/>
    </source>
</evidence>
<dbReference type="EMBL" id="FMHG01000001">
    <property type="protein sequence ID" value="SCJ76101.1"/>
    <property type="molecule type" value="Genomic_DNA"/>
</dbReference>
<dbReference type="CDD" id="cd07385">
    <property type="entry name" value="MPP_YkuE_C"/>
    <property type="match status" value="1"/>
</dbReference>
<gene>
    <name evidence="3" type="ORF">SAMEA3545359_01855</name>
</gene>
<feature type="signal peptide" evidence="1">
    <location>
        <begin position="1"/>
        <end position="21"/>
    </location>
</feature>
<dbReference type="PROSITE" id="PS51257">
    <property type="entry name" value="PROKAR_LIPOPROTEIN"/>
    <property type="match status" value="1"/>
</dbReference>
<organism evidence="3">
    <name type="scientific">uncultured Anaerotruncus sp</name>
    <dbReference type="NCBI Taxonomy" id="905011"/>
    <lineage>
        <taxon>Bacteria</taxon>
        <taxon>Bacillati</taxon>
        <taxon>Bacillota</taxon>
        <taxon>Clostridia</taxon>
        <taxon>Eubacteriales</taxon>
        <taxon>Oscillospiraceae</taxon>
        <taxon>Anaerotruncus</taxon>
        <taxon>environmental samples</taxon>
    </lineage>
</organism>
<dbReference type="InterPro" id="IPR004843">
    <property type="entry name" value="Calcineurin-like_PHP"/>
</dbReference>
<proteinExistence type="predicted"/>
<reference evidence="3" key="1">
    <citation type="submission" date="2015-09" db="EMBL/GenBank/DDBJ databases">
        <authorList>
            <consortium name="Pathogen Informatics"/>
        </authorList>
    </citation>
    <scope>NUCLEOTIDE SEQUENCE</scope>
    <source>
        <strain evidence="3">2789STDY5834896</strain>
    </source>
</reference>
<dbReference type="Gene3D" id="3.60.21.10">
    <property type="match status" value="1"/>
</dbReference>
<dbReference type="InterPro" id="IPR051158">
    <property type="entry name" value="Metallophosphoesterase_sf"/>
</dbReference>
<accession>A0A1C6J217</accession>
<dbReference type="PANTHER" id="PTHR31302:SF25">
    <property type="entry name" value="PHOSPHOESTERASE"/>
    <property type="match status" value="1"/>
</dbReference>
<dbReference type="PANTHER" id="PTHR31302">
    <property type="entry name" value="TRANSMEMBRANE PROTEIN WITH METALLOPHOSPHOESTERASE DOMAIN-RELATED"/>
    <property type="match status" value="1"/>
</dbReference>
<evidence type="ECO:0000313" key="3">
    <source>
        <dbReference type="EMBL" id="SCJ76101.1"/>
    </source>
</evidence>
<evidence type="ECO:0000256" key="1">
    <source>
        <dbReference type="SAM" id="SignalP"/>
    </source>
</evidence>
<feature type="chain" id="PRO_5038979781" evidence="1">
    <location>
        <begin position="22"/>
        <end position="294"/>
    </location>
</feature>
<dbReference type="GO" id="GO:0016020">
    <property type="term" value="C:membrane"/>
    <property type="evidence" value="ECO:0007669"/>
    <property type="project" value="GOC"/>
</dbReference>
<name>A0A1C6J217_9FIRM</name>
<dbReference type="InterPro" id="IPR029052">
    <property type="entry name" value="Metallo-depent_PP-like"/>
</dbReference>
<dbReference type="AlphaFoldDB" id="A0A1C6J217"/>
<dbReference type="Pfam" id="PF00149">
    <property type="entry name" value="Metallophos"/>
    <property type="match status" value="1"/>
</dbReference>
<sequence>MKMLKNRWLLAALLAVLSACAVLGWARFIEPAMLRHVQQTLPPPDKLGEKSGGEGKTVLKIALFGDTHFSSAYPVSRMRRIAEKIDREKPDMVIFTGDLIDSLASDPVDTAAIAAGLAEIEAPLGKFAVFGNHDYGGGAQYTYEDVMAQGGFVLLVNDSYQLTDQVCLTGMDDYLLGRPDHQLLQRLGDDSYQIVISHAADAVAGIQGGRQDLILSGHTHGGQVRLPFFTKAFLPTGGKKYDRGLYTLQQGSRPRLLYVTSGIGTTKVPLRLACPPEVVFLEVELPGSREVDSR</sequence>